<dbReference type="EMBL" id="BDSA01000001">
    <property type="protein sequence ID" value="GBE59239.1"/>
    <property type="molecule type" value="Genomic_DNA"/>
</dbReference>
<dbReference type="AlphaFoldDB" id="A0A2H6K8G2"/>
<accession>A0A2H6K8G2</accession>
<dbReference type="RefSeq" id="XP_028865482.1">
    <property type="nucleotide sequence ID" value="XM_029009649.1"/>
</dbReference>
<organism evidence="1 2">
    <name type="scientific">Babesia ovata</name>
    <dbReference type="NCBI Taxonomy" id="189622"/>
    <lineage>
        <taxon>Eukaryota</taxon>
        <taxon>Sar</taxon>
        <taxon>Alveolata</taxon>
        <taxon>Apicomplexa</taxon>
        <taxon>Aconoidasida</taxon>
        <taxon>Piroplasmida</taxon>
        <taxon>Babesiidae</taxon>
        <taxon>Babesia</taxon>
    </lineage>
</organism>
<reference evidence="1 2" key="1">
    <citation type="journal article" date="2017" name="BMC Genomics">
        <title>Whole-genome assembly of Babesia ovata and comparative genomics between closely related pathogens.</title>
        <authorList>
            <person name="Yamagishi J."/>
            <person name="Asada M."/>
            <person name="Hakimi H."/>
            <person name="Tanaka T.Q."/>
            <person name="Sugimoto C."/>
            <person name="Kawazu S."/>
        </authorList>
    </citation>
    <scope>NUCLEOTIDE SEQUENCE [LARGE SCALE GENOMIC DNA]</scope>
    <source>
        <strain evidence="1 2">Miyake</strain>
    </source>
</reference>
<sequence>MGDVECCDKPECDDGVEEWRSDLPQKVVTLVEQFSEIFRVDDITQLRAEGEACCMLRYQGRCVPEGEAVLVERRHHARALDDGRTAAAVLRWHRVKDAVAAPVTGPRMQARVTPPVAAGHFLEDVLKAQQ</sequence>
<dbReference type="VEuPathDB" id="PiroplasmaDB:BOVATA_007320"/>
<keyword evidence="2" id="KW-1185">Reference proteome</keyword>
<proteinExistence type="predicted"/>
<gene>
    <name evidence="1" type="ORF">BOVATA_007320</name>
</gene>
<evidence type="ECO:0000313" key="2">
    <source>
        <dbReference type="Proteomes" id="UP000236319"/>
    </source>
</evidence>
<comment type="caution">
    <text evidence="1">The sequence shown here is derived from an EMBL/GenBank/DDBJ whole genome shotgun (WGS) entry which is preliminary data.</text>
</comment>
<protein>
    <submittedName>
        <fullName evidence="1">Family transcriptional regulator, putative</fullName>
    </submittedName>
</protein>
<name>A0A2H6K8G2_9APIC</name>
<dbReference type="GeneID" id="39873009"/>
<evidence type="ECO:0000313" key="1">
    <source>
        <dbReference type="EMBL" id="GBE59239.1"/>
    </source>
</evidence>
<dbReference type="Proteomes" id="UP000236319">
    <property type="component" value="Unassembled WGS sequence"/>
</dbReference>